<sequence>MTKTTRFQELRFEEVKLLEIEAPRMSRYLVINEDGDVMPKTNIQPGIPRVLLFMLGKILAKMLGFNTESTVTPGDISVLTNLKGEELSKLLEANPFIVYVGHGRYRINTWFLSQILDELEKLYTSSSNSDTVMG</sequence>
<accession>A0A7C5UAF9</accession>
<name>A0A7C5UAF9_CALS0</name>
<dbReference type="EMBL" id="DRXS01000263">
    <property type="protein sequence ID" value="HHR41146.1"/>
    <property type="molecule type" value="Genomic_DNA"/>
</dbReference>
<organism evidence="1">
    <name type="scientific">Caldiarchaeum subterraneum</name>
    <dbReference type="NCBI Taxonomy" id="311458"/>
    <lineage>
        <taxon>Archaea</taxon>
        <taxon>Nitrososphaerota</taxon>
        <taxon>Candidatus Caldarchaeales</taxon>
        <taxon>Candidatus Caldarchaeaceae</taxon>
        <taxon>Candidatus Caldarchaeum</taxon>
    </lineage>
</organism>
<evidence type="ECO:0000313" key="1">
    <source>
        <dbReference type="EMBL" id="HHR41146.1"/>
    </source>
</evidence>
<comment type="caution">
    <text evidence="1">The sequence shown here is derived from an EMBL/GenBank/DDBJ whole genome shotgun (WGS) entry which is preliminary data.</text>
</comment>
<reference evidence="1" key="1">
    <citation type="journal article" date="2020" name="mSystems">
        <title>Genome- and Community-Level Interaction Insights into Carbon Utilization and Element Cycling Functions of Hydrothermarchaeota in Hydrothermal Sediment.</title>
        <authorList>
            <person name="Zhou Z."/>
            <person name="Liu Y."/>
            <person name="Xu W."/>
            <person name="Pan J."/>
            <person name="Luo Z.H."/>
            <person name="Li M."/>
        </authorList>
    </citation>
    <scope>NUCLEOTIDE SEQUENCE [LARGE SCALE GENOMIC DNA]</scope>
    <source>
        <strain evidence="1">SpSt-1084</strain>
    </source>
</reference>
<dbReference type="AlphaFoldDB" id="A0A7C5UAF9"/>
<gene>
    <name evidence="1" type="ORF">ENM42_04880</name>
</gene>
<protein>
    <submittedName>
        <fullName evidence="1">Uncharacterized protein</fullName>
    </submittedName>
</protein>
<proteinExistence type="predicted"/>